<reference evidence="2" key="1">
    <citation type="submission" date="2016-03" db="EMBL/GenBank/DDBJ databases">
        <authorList>
            <person name="Ploux O."/>
        </authorList>
    </citation>
    <scope>NUCLEOTIDE SEQUENCE</scope>
    <source>
        <strain evidence="2">UC10</strain>
    </source>
</reference>
<name>A0A1Y5PRF4_9SPHN</name>
<dbReference type="KEGG" id="sphu:SPPYR_1449"/>
<dbReference type="Gene3D" id="3.10.450.50">
    <property type="match status" value="1"/>
</dbReference>
<dbReference type="AlphaFoldDB" id="A0A1Y5PRF4"/>
<evidence type="ECO:0008006" key="3">
    <source>
        <dbReference type="Google" id="ProtNLM"/>
    </source>
</evidence>
<dbReference type="InterPro" id="IPR032710">
    <property type="entry name" value="NTF2-like_dom_sf"/>
</dbReference>
<dbReference type="InterPro" id="IPR009959">
    <property type="entry name" value="Cyclase_SnoaL-like"/>
</dbReference>
<accession>A0A1Y5PRF4</accession>
<dbReference type="EMBL" id="LT598653">
    <property type="protein sequence ID" value="SBV32569.1"/>
    <property type="molecule type" value="Genomic_DNA"/>
</dbReference>
<sequence length="94" mass="10099">MIRDSNKVVVRSTITGTQKAAWLGPPATGRTMRIQAVDIHEFEGGQVVRTWHTEDWMTASPLFAIPNYADFSATVPQDHGPPLAPASGLPTATG</sequence>
<proteinExistence type="predicted"/>
<dbReference type="SUPFAM" id="SSF54427">
    <property type="entry name" value="NTF2-like"/>
    <property type="match status" value="1"/>
</dbReference>
<protein>
    <recommendedName>
        <fullName evidence="3">Ester cyclase</fullName>
    </recommendedName>
</protein>
<gene>
    <name evidence="2" type="ORF">SPPYR_1449</name>
</gene>
<dbReference type="GO" id="GO:0030638">
    <property type="term" value="P:polyketide metabolic process"/>
    <property type="evidence" value="ECO:0007669"/>
    <property type="project" value="InterPro"/>
</dbReference>
<feature type="region of interest" description="Disordered" evidence="1">
    <location>
        <begin position="74"/>
        <end position="94"/>
    </location>
</feature>
<organism evidence="2">
    <name type="scientific">uncultured Sphingopyxis sp</name>
    <dbReference type="NCBI Taxonomy" id="310581"/>
    <lineage>
        <taxon>Bacteria</taxon>
        <taxon>Pseudomonadati</taxon>
        <taxon>Pseudomonadota</taxon>
        <taxon>Alphaproteobacteria</taxon>
        <taxon>Sphingomonadales</taxon>
        <taxon>Sphingomonadaceae</taxon>
        <taxon>Sphingopyxis</taxon>
        <taxon>environmental samples</taxon>
    </lineage>
</organism>
<dbReference type="Pfam" id="PF07366">
    <property type="entry name" value="SnoaL"/>
    <property type="match status" value="1"/>
</dbReference>
<evidence type="ECO:0000313" key="2">
    <source>
        <dbReference type="EMBL" id="SBV32569.1"/>
    </source>
</evidence>
<evidence type="ECO:0000256" key="1">
    <source>
        <dbReference type="SAM" id="MobiDB-lite"/>
    </source>
</evidence>